<keyword evidence="1" id="KW-0677">Repeat</keyword>
<dbReference type="PANTHER" id="PTHR24123">
    <property type="entry name" value="ANKYRIN REPEAT-CONTAINING"/>
    <property type="match status" value="1"/>
</dbReference>
<dbReference type="Gene3D" id="1.25.40.20">
    <property type="entry name" value="Ankyrin repeat-containing domain"/>
    <property type="match status" value="5"/>
</dbReference>
<keyword evidence="2 3" id="KW-0040">ANK repeat</keyword>
<dbReference type="PROSITE" id="PS50297">
    <property type="entry name" value="ANK_REP_REGION"/>
    <property type="match status" value="1"/>
</dbReference>
<feature type="region of interest" description="Disordered" evidence="4">
    <location>
        <begin position="22"/>
        <end position="53"/>
    </location>
</feature>
<dbReference type="InterPro" id="IPR036770">
    <property type="entry name" value="Ankyrin_rpt-contain_sf"/>
</dbReference>
<evidence type="ECO:0000313" key="5">
    <source>
        <dbReference type="EMBL" id="KAL1856526.1"/>
    </source>
</evidence>
<evidence type="ECO:0000256" key="4">
    <source>
        <dbReference type="SAM" id="MobiDB-lite"/>
    </source>
</evidence>
<sequence length="1871" mass="204372">MALSPVSSDERIWRLRRLAQEYNIDDPPETTPLFRPSATPSPLTPNFKNPEDEHRADDMLRRRRQVTAQGNGDGSPGGAGVKKRSFTLTRKDSFTSSKFASKEIFDALDAHVANAGAPGVAEALIHKLRMAGGDLNRANTKPKTPFNLRRRSLDDLGQEQSRILQKAVENGQEDMVAVLVPHAETTTLDAALPLAMRNGNLKIIEALLRYGASVSQTPEGQFQFRQMCINGGQADLVGLLLRSDGRPPPDWISGAMIDAARKGCADTVAQLSRSVADGSFDDGAALKEAISQCRVDIALAIIIGSKPPNRQCLNEAFMKVATHPAMNPPEKITLTDILLLAGAEGDVVSAALVKACKTEFYDMIDLLISNGASIEFQNALVVKNAIESGNISLVQLLLSDRAVLSPVLAAELIESIQKRIDPEDRRILLSTLLRKGAKGRPLDDALIKAVEGGDSECVKLLLTPHFAGSGKLQPKASHNLKTGPRSMVFEHHAMADVNHKGGLALAKAVSAANLSMVEYILAAKPKIETLVEVFSSINKLPQMERYHMTESFLNAGVSGPCVHVALQQAIDDAPPRRDERLIRILLQHDNDPNASDGTPLLSAIEHLDADLLEALLRKRPTTKNAAAALTKAMAVENKDKRARMVSSLLRAGAAEATKTVGESLMKALHEQPVDTRLLAVILQHGNADINMDTGDPVVLAVRDENPQVLELVLQTARATPETLDLAIQAMANVPSSQEKATKLESIVKRTKQKESLNSLLAYEVQSILQVPPQKRTLVVLRALLALGVDVNTNKAAALCCAVAGADSKITDVLIAAKPSTKSLASAVPFAFKIVDQTERLTFIQKLLHAGAPAVEANRALVHAIATHPDDTALINTLLARADTSDGEALMVAVRKANVLMVEMIITRAKKHPAARLNDAFGEATKIENKEVRKTICELLLRAGATGQVVSDALLAAAGTGDLTLGKMLLDYGGSVDHQEGQAVVEACRAGSPDVLKMLLSSKTAIKKETLERGFQAATEVGDLNHRAAVFQLLLDKGVNGEVLDAQLVSAARFGEDAIDLIRLLLRYGAQPDYNDGEALYNATRCAFLPIVQLMLGVVPVGGKQVKPSIPTMIRSLKASSKLSGEPRYQVMKWLFAAGLPICDEVHISLDKAVNEEEPNIELVKLLLQNGASPRANGCKTLCDACQKLHFAVLDLFLQGEIPQEDISWAFSQAFSVADVDRWLTEPGFRVAQRLLEKGAQGDGPASVLLVAIDHMGTDKDDVARQFVDLLIEYNADVNRDQGAALIKAAKSANIQLMRQVLQQKPNSESVSMAIPYLFDHEVAEDQALELISLFTDYSDGETRLDAMFAHPEAEPVVFKAISRYPRSTTIVETLLDAGYYHDQMTSARILDEIEEEEPVNLLLWCLLQPQKKVSSAIINMLIDRGARVNFEARASKTTPLMLAIKERRHDIVKKLVFAGAEVDVADITGNTPLTLATEIGGDLGTMMMQNILAAEPSQNDGSLHNAARELNVAAMQVLVDHGHEIDFPSPIHGGRTALGELCLHAADGGALTAAQEKAMEKAMAYLLKQDTDLSLLSDGKSVLVLAMESLEPVVTTRALLKVGMWKHINRQFNHYTDNTHTYSPTQYAKRILLQGDVSEQLHNLLKANRGQDIYYANEGPQPEGAIGLPDDIVRIERERKARLERIQLEAEDHTRTLSRTKEVADIQNQIFAQRALLEDTRSRQQRSTEIEGIREKALLEEELFNEAVRRQRAERAAAMDHQSSITQAAVERKRLVAETEFEADGRRQLQLLEYEKQMGDAKEDHARQMTANRVDERAAIDRMDREHDSRIKNRIAQQKKLVDSQNQLASNLGNVGMPQRRQIGYISGELD</sequence>
<evidence type="ECO:0008006" key="7">
    <source>
        <dbReference type="Google" id="ProtNLM"/>
    </source>
</evidence>
<feature type="compositionally biased region" description="Polar residues" evidence="4">
    <location>
        <begin position="38"/>
        <end position="47"/>
    </location>
</feature>
<comment type="caution">
    <text evidence="5">The sequence shown here is derived from an EMBL/GenBank/DDBJ whole genome shotgun (WGS) entry which is preliminary data.</text>
</comment>
<protein>
    <recommendedName>
        <fullName evidence="7">Ankyrin repeat containing protein</fullName>
    </recommendedName>
</protein>
<dbReference type="InterPro" id="IPR002110">
    <property type="entry name" value="Ankyrin_rpt"/>
</dbReference>
<name>A0ABR3W9J3_9PEZI</name>
<feature type="repeat" description="ANK" evidence="3">
    <location>
        <begin position="1435"/>
        <end position="1467"/>
    </location>
</feature>
<accession>A0ABR3W9J3</accession>
<keyword evidence="6" id="KW-1185">Reference proteome</keyword>
<dbReference type="Proteomes" id="UP001583177">
    <property type="component" value="Unassembled WGS sequence"/>
</dbReference>
<dbReference type="InterPro" id="IPR051165">
    <property type="entry name" value="Multifunctional_ANK_Repeat"/>
</dbReference>
<feature type="repeat" description="ANK" evidence="3">
    <location>
        <begin position="187"/>
        <end position="219"/>
    </location>
</feature>
<organism evidence="5 6">
    <name type="scientific">Diaporthe australafricana</name>
    <dbReference type="NCBI Taxonomy" id="127596"/>
    <lineage>
        <taxon>Eukaryota</taxon>
        <taxon>Fungi</taxon>
        <taxon>Dikarya</taxon>
        <taxon>Ascomycota</taxon>
        <taxon>Pezizomycotina</taxon>
        <taxon>Sordariomycetes</taxon>
        <taxon>Sordariomycetidae</taxon>
        <taxon>Diaporthales</taxon>
        <taxon>Diaporthaceae</taxon>
        <taxon>Diaporthe</taxon>
    </lineage>
</organism>
<gene>
    <name evidence="5" type="ORF">Daus18300_010683</name>
</gene>
<proteinExistence type="predicted"/>
<evidence type="ECO:0000256" key="1">
    <source>
        <dbReference type="ARBA" id="ARBA00022737"/>
    </source>
</evidence>
<dbReference type="PANTHER" id="PTHR24123:SF33">
    <property type="entry name" value="PROTEIN HOS4"/>
    <property type="match status" value="1"/>
</dbReference>
<evidence type="ECO:0000256" key="2">
    <source>
        <dbReference type="ARBA" id="ARBA00023043"/>
    </source>
</evidence>
<reference evidence="5 6" key="1">
    <citation type="journal article" date="2024" name="IMA Fungus">
        <title>IMA Genome - F19 : A genome assembly and annotation guide to empower mycologists, including annotated draft genome sequences of Ceratocystis pirilliformis, Diaporthe australafricana, Fusarium ophioides, Paecilomyces lecythidis, and Sporothrix stenoceras.</title>
        <authorList>
            <person name="Aylward J."/>
            <person name="Wilson A.M."/>
            <person name="Visagie C.M."/>
            <person name="Spraker J."/>
            <person name="Barnes I."/>
            <person name="Buitendag C."/>
            <person name="Ceriani C."/>
            <person name="Del Mar Angel L."/>
            <person name="du Plessis D."/>
            <person name="Fuchs T."/>
            <person name="Gasser K."/>
            <person name="Kramer D."/>
            <person name="Li W."/>
            <person name="Munsamy K."/>
            <person name="Piso A."/>
            <person name="Price J.L."/>
            <person name="Sonnekus B."/>
            <person name="Thomas C."/>
            <person name="van der Nest A."/>
            <person name="van Dijk A."/>
            <person name="van Heerden A."/>
            <person name="van Vuuren N."/>
            <person name="Yilmaz N."/>
            <person name="Duong T.A."/>
            <person name="van der Merwe N.A."/>
            <person name="Wingfield M.J."/>
            <person name="Wingfield B.D."/>
        </authorList>
    </citation>
    <scope>NUCLEOTIDE SEQUENCE [LARGE SCALE GENOMIC DNA]</scope>
    <source>
        <strain evidence="5 6">CMW 18300</strain>
    </source>
</reference>
<dbReference type="PROSITE" id="PS50088">
    <property type="entry name" value="ANK_REPEAT"/>
    <property type="match status" value="2"/>
</dbReference>
<dbReference type="SMART" id="SM00248">
    <property type="entry name" value="ANK"/>
    <property type="match status" value="18"/>
</dbReference>
<evidence type="ECO:0000256" key="3">
    <source>
        <dbReference type="PROSITE-ProRule" id="PRU00023"/>
    </source>
</evidence>
<dbReference type="EMBL" id="JAWRVE010000120">
    <property type="protein sequence ID" value="KAL1856526.1"/>
    <property type="molecule type" value="Genomic_DNA"/>
</dbReference>
<evidence type="ECO:0000313" key="6">
    <source>
        <dbReference type="Proteomes" id="UP001583177"/>
    </source>
</evidence>
<dbReference type="SUPFAM" id="SSF48403">
    <property type="entry name" value="Ankyrin repeat"/>
    <property type="match status" value="4"/>
</dbReference>
<dbReference type="Pfam" id="PF00023">
    <property type="entry name" value="Ank"/>
    <property type="match status" value="1"/>
</dbReference>